<dbReference type="AlphaFoldDB" id="A0A1M6PB28"/>
<dbReference type="EMBL" id="FQYU01000019">
    <property type="protein sequence ID" value="SHK05138.1"/>
    <property type="molecule type" value="Genomic_DNA"/>
</dbReference>
<dbReference type="OrthoDB" id="1446828at2"/>
<evidence type="ECO:0008006" key="4">
    <source>
        <dbReference type="Google" id="ProtNLM"/>
    </source>
</evidence>
<organism evidence="2 3">
    <name type="scientific">Pseudozobellia thermophila</name>
    <dbReference type="NCBI Taxonomy" id="192903"/>
    <lineage>
        <taxon>Bacteria</taxon>
        <taxon>Pseudomonadati</taxon>
        <taxon>Bacteroidota</taxon>
        <taxon>Flavobacteriia</taxon>
        <taxon>Flavobacteriales</taxon>
        <taxon>Flavobacteriaceae</taxon>
        <taxon>Pseudozobellia</taxon>
    </lineage>
</organism>
<protein>
    <recommendedName>
        <fullName evidence="4">LTXXQ motif family protein</fullName>
    </recommendedName>
</protein>
<accession>A0A1M6PB28</accession>
<name>A0A1M6PB28_9FLAO</name>
<keyword evidence="3" id="KW-1185">Reference proteome</keyword>
<dbReference type="Proteomes" id="UP000184543">
    <property type="component" value="Unassembled WGS sequence"/>
</dbReference>
<evidence type="ECO:0000313" key="3">
    <source>
        <dbReference type="Proteomes" id="UP000184543"/>
    </source>
</evidence>
<evidence type="ECO:0000256" key="1">
    <source>
        <dbReference type="SAM" id="SignalP"/>
    </source>
</evidence>
<keyword evidence="1" id="KW-0732">Signal</keyword>
<evidence type="ECO:0000313" key="2">
    <source>
        <dbReference type="EMBL" id="SHK05138.1"/>
    </source>
</evidence>
<gene>
    <name evidence="2" type="ORF">SAMN04488513_11925</name>
</gene>
<feature type="chain" id="PRO_5009920026" description="LTXXQ motif family protein" evidence="1">
    <location>
        <begin position="25"/>
        <end position="112"/>
    </location>
</feature>
<reference evidence="3" key="1">
    <citation type="submission" date="2016-11" db="EMBL/GenBank/DDBJ databases">
        <authorList>
            <person name="Varghese N."/>
            <person name="Submissions S."/>
        </authorList>
    </citation>
    <scope>NUCLEOTIDE SEQUENCE [LARGE SCALE GENOMIC DNA]</scope>
    <source>
        <strain evidence="3">DSM 19858</strain>
    </source>
</reference>
<sequence>MKKSLFRGICLVLACAASSTALRAQENEKKHEVTKYTIMERFEPELVLTPEERVQLKEERVAEISKTKEIVDTLDISERKREKLLNDILKKPYSPRLSRTMAKLEFEDGDIE</sequence>
<dbReference type="RefSeq" id="WP_072995941.1">
    <property type="nucleotide sequence ID" value="NZ_FQYU01000019.1"/>
</dbReference>
<proteinExistence type="predicted"/>
<feature type="signal peptide" evidence="1">
    <location>
        <begin position="1"/>
        <end position="24"/>
    </location>
</feature>